<evidence type="ECO:0000313" key="2">
    <source>
        <dbReference type="Proteomes" id="UP001056436"/>
    </source>
</evidence>
<dbReference type="Proteomes" id="UP001056436">
    <property type="component" value="Unassembled WGS sequence"/>
</dbReference>
<keyword evidence="2" id="KW-1185">Reference proteome</keyword>
<sequence length="162" mass="17785">MSWPLERRPSFKSFLPAPCLLIKQPAPAEGPPDLELPSRQAPLPIGMQLSQFLQETTLPARGFRCSEMPPPIAACSRRKQGDGRLLPRGVGPAPLETNKPRPLCLAAAAAPWPGGWCVTTWMSASWIQPVLYGQTADLAFDFCDEQSPLAMTSPCLFREQTR</sequence>
<comment type="caution">
    <text evidence="1">The sequence shown here is derived from an EMBL/GenBank/DDBJ whole genome shotgun (WGS) entry which is preliminary data.</text>
</comment>
<dbReference type="AlphaFoldDB" id="A0A9P9X8Q5"/>
<organism evidence="1 2">
    <name type="scientific">Colletotrichum abscissum</name>
    <dbReference type="NCBI Taxonomy" id="1671311"/>
    <lineage>
        <taxon>Eukaryota</taxon>
        <taxon>Fungi</taxon>
        <taxon>Dikarya</taxon>
        <taxon>Ascomycota</taxon>
        <taxon>Pezizomycotina</taxon>
        <taxon>Sordariomycetes</taxon>
        <taxon>Hypocreomycetidae</taxon>
        <taxon>Glomerellales</taxon>
        <taxon>Glomerellaceae</taxon>
        <taxon>Colletotrichum</taxon>
        <taxon>Colletotrichum acutatum species complex</taxon>
    </lineage>
</organism>
<protein>
    <submittedName>
        <fullName evidence="1">Uncharacterized protein</fullName>
    </submittedName>
</protein>
<dbReference type="EMBL" id="SDAQ01000077">
    <property type="protein sequence ID" value="KAI3542518.1"/>
    <property type="molecule type" value="Genomic_DNA"/>
</dbReference>
<name>A0A9P9X8Q5_9PEZI</name>
<accession>A0A9P9X8Q5</accession>
<reference evidence="1" key="1">
    <citation type="submission" date="2019-01" db="EMBL/GenBank/DDBJ databases">
        <title>Colletotrichum abscissum LGMF1257.</title>
        <authorList>
            <person name="Baroncelli R."/>
        </authorList>
    </citation>
    <scope>NUCLEOTIDE SEQUENCE</scope>
    <source>
        <strain evidence="1">Ca142</strain>
    </source>
</reference>
<gene>
    <name evidence="1" type="ORF">CABS02_10359</name>
</gene>
<proteinExistence type="predicted"/>
<evidence type="ECO:0000313" key="1">
    <source>
        <dbReference type="EMBL" id="KAI3542518.1"/>
    </source>
</evidence>